<organism evidence="2 3">
    <name type="scientific">Psylliodes chrysocephalus</name>
    <dbReference type="NCBI Taxonomy" id="3402493"/>
    <lineage>
        <taxon>Eukaryota</taxon>
        <taxon>Metazoa</taxon>
        <taxon>Ecdysozoa</taxon>
        <taxon>Arthropoda</taxon>
        <taxon>Hexapoda</taxon>
        <taxon>Insecta</taxon>
        <taxon>Pterygota</taxon>
        <taxon>Neoptera</taxon>
        <taxon>Endopterygota</taxon>
        <taxon>Coleoptera</taxon>
        <taxon>Polyphaga</taxon>
        <taxon>Cucujiformia</taxon>
        <taxon>Chrysomeloidea</taxon>
        <taxon>Chrysomelidae</taxon>
        <taxon>Galerucinae</taxon>
        <taxon>Alticini</taxon>
        <taxon>Psylliodes</taxon>
    </lineage>
</organism>
<keyword evidence="1" id="KW-0472">Membrane</keyword>
<gene>
    <name evidence="2" type="ORF">PSYICH_LOCUS976</name>
</gene>
<evidence type="ECO:0000313" key="3">
    <source>
        <dbReference type="Proteomes" id="UP001153636"/>
    </source>
</evidence>
<dbReference type="PANTHER" id="PTHR31061:SF24">
    <property type="entry name" value="LD22376P"/>
    <property type="match status" value="1"/>
</dbReference>
<feature type="transmembrane region" description="Helical" evidence="1">
    <location>
        <begin position="540"/>
        <end position="559"/>
    </location>
</feature>
<evidence type="ECO:0000256" key="1">
    <source>
        <dbReference type="SAM" id="Phobius"/>
    </source>
</evidence>
<feature type="transmembrane region" description="Helical" evidence="1">
    <location>
        <begin position="440"/>
        <end position="459"/>
    </location>
</feature>
<feature type="transmembrane region" description="Helical" evidence="1">
    <location>
        <begin position="471"/>
        <end position="493"/>
    </location>
</feature>
<keyword evidence="1" id="KW-0812">Transmembrane</keyword>
<dbReference type="EMBL" id="OV651813">
    <property type="protein sequence ID" value="CAH1098453.1"/>
    <property type="molecule type" value="Genomic_DNA"/>
</dbReference>
<feature type="transmembrane region" description="Helical" evidence="1">
    <location>
        <begin position="188"/>
        <end position="209"/>
    </location>
</feature>
<evidence type="ECO:0000313" key="2">
    <source>
        <dbReference type="EMBL" id="CAH1098453.1"/>
    </source>
</evidence>
<protein>
    <recommendedName>
        <fullName evidence="4">Heparan-alpha-glucosaminide N-acetyltransferase</fullName>
    </recommendedName>
</protein>
<reference evidence="2" key="1">
    <citation type="submission" date="2022-01" db="EMBL/GenBank/DDBJ databases">
        <authorList>
            <person name="King R."/>
        </authorList>
    </citation>
    <scope>NUCLEOTIDE SEQUENCE</scope>
</reference>
<dbReference type="PANTHER" id="PTHR31061">
    <property type="entry name" value="LD22376P"/>
    <property type="match status" value="1"/>
</dbReference>
<feature type="transmembrane region" description="Helical" evidence="1">
    <location>
        <begin position="113"/>
        <end position="134"/>
    </location>
</feature>
<feature type="transmembrane region" description="Helical" evidence="1">
    <location>
        <begin position="283"/>
        <end position="306"/>
    </location>
</feature>
<keyword evidence="3" id="KW-1185">Reference proteome</keyword>
<proteinExistence type="predicted"/>
<sequence length="567" mass="64656">MLFDNLGKCVPKKPNLTYDEACVDIINNLNETIKLIYQYDECYKCDFQNLTILEPGKNTSVVAKTSSPIQIEYIFSSNTKCHYQQLLYEHYRYGLNITEKCSPIYIKEPADNAYLPILMAFVILFSFGTIWYMIKCIYKNSGRLRQLLTWSTEMEEDLIGSSAGTPLVFERPPTAIAKHSNRLKSVDTFRGLCIAVMIFVNYGGGQYWFFKHSVWNGLTIADLVFPWFLWLMGLSLTVSIQNKMRALVPKRLMVFQVIRRSLILILLGIIINSNKNLSTIAELRIPGVLQRIGLVYLVVGILEVIFTKRTDIEMVSWAYDVTSAWPQWLIMSSLIVIHTSVTFVADVPGCGKGYLGPGGLEEGRIFYNCTGGVAGYIDRAIFGRHMYRDYALEKVYEITVKIDPEGILGTVTAILTAYFGVQAGRTLNTYQCVKAKVVRWTIWGIFIGLIGTSLCSFSRNDGPIPINKKLWSLSYTLVTSGMAFIIQAYLYLFVDILKKWGGRPLFYPGMNAIFLYVGHVLFADTFPFGWKPTVQTHGTYLFMNLWGTFLWVSISIWLYKHNIFFKI</sequence>
<feature type="transmembrane region" description="Helical" evidence="1">
    <location>
        <begin position="215"/>
        <end position="240"/>
    </location>
</feature>
<evidence type="ECO:0008006" key="4">
    <source>
        <dbReference type="Google" id="ProtNLM"/>
    </source>
</evidence>
<name>A0A9P0CCW1_9CUCU</name>
<accession>A0A9P0CCW1</accession>
<keyword evidence="1" id="KW-1133">Transmembrane helix</keyword>
<dbReference type="AlphaFoldDB" id="A0A9P0CCW1"/>
<feature type="transmembrane region" description="Helical" evidence="1">
    <location>
        <begin position="505"/>
        <end position="528"/>
    </location>
</feature>
<dbReference type="Proteomes" id="UP001153636">
    <property type="component" value="Chromosome 1"/>
</dbReference>
<dbReference type="OrthoDB" id="2149840at2759"/>